<evidence type="ECO:0000256" key="1">
    <source>
        <dbReference type="ARBA" id="ARBA00008945"/>
    </source>
</evidence>
<sequence length="258" mass="28096">MAEKVNERKGFGKQIGGGRPRGKGFKGRPKVDKSLSEIWAPITKLGRLVKAGYIKTIEQVFLSSLPIKEPEIVTFLLKDQLKEETLKIKPVQKQTHAGQRTRFMAIIAVGDSNGHISLGLKVSKEVAGAIRGASVNAKLSIIPVRFGYWGNKIGQPHTVPCKVTGKCGSVSVRLIPAPRGAGLVAGPIPKRLLEMAGVEDCYTSSRGNTSTVCNVAMATYLALKKTYEYLTPDMWDKNEIPKTPFQEYTDFLATPANA</sequence>
<dbReference type="GO" id="GO:0003735">
    <property type="term" value="F:structural constituent of ribosome"/>
    <property type="evidence" value="ECO:0007669"/>
    <property type="project" value="UniProtKB-UniRule"/>
</dbReference>
<dbReference type="Gene3D" id="3.30.160.20">
    <property type="match status" value="1"/>
</dbReference>
<evidence type="ECO:0000256" key="6">
    <source>
        <dbReference type="PROSITE-ProRule" id="PRU00268"/>
    </source>
</evidence>
<evidence type="ECO:0000259" key="9">
    <source>
        <dbReference type="PROSITE" id="PS50881"/>
    </source>
</evidence>
<feature type="domain" description="S5 DRBM" evidence="9">
    <location>
        <begin position="81"/>
        <end position="144"/>
    </location>
</feature>
<dbReference type="InterPro" id="IPR005324">
    <property type="entry name" value="Ribosomal_uS5_C"/>
</dbReference>
<dbReference type="PANTHER" id="PTHR13718:SF4">
    <property type="entry name" value="40S RIBOSOMAL PROTEIN S2"/>
    <property type="match status" value="1"/>
</dbReference>
<dbReference type="FunFam" id="3.30.230.10:FF:000004">
    <property type="entry name" value="40S ribosomal protein S2"/>
    <property type="match status" value="1"/>
</dbReference>
<dbReference type="PROSITE" id="PS50881">
    <property type="entry name" value="S5_DSRBD"/>
    <property type="match status" value="1"/>
</dbReference>
<dbReference type="FunFam" id="3.30.160.20:FF:000002">
    <property type="entry name" value="40S ribosomal protein S2"/>
    <property type="match status" value="1"/>
</dbReference>
<protein>
    <recommendedName>
        <fullName evidence="4">Small ribosomal subunit protein uS5</fullName>
    </recommendedName>
    <alternativeName>
        <fullName evidence="5">40S ribosomal protein S2</fullName>
    </alternativeName>
</protein>
<accession>A0A6G3MH62</accession>
<organism evidence="10">
    <name type="scientific">Henneguya salminicola</name>
    <name type="common">Myxosporean</name>
    <dbReference type="NCBI Taxonomy" id="69463"/>
    <lineage>
        <taxon>Eukaryota</taxon>
        <taxon>Metazoa</taxon>
        <taxon>Cnidaria</taxon>
        <taxon>Myxozoa</taxon>
        <taxon>Myxosporea</taxon>
        <taxon>Bivalvulida</taxon>
        <taxon>Platysporina</taxon>
        <taxon>Myxobolidae</taxon>
        <taxon>Henneguya</taxon>
    </lineage>
</organism>
<dbReference type="Pfam" id="PF00333">
    <property type="entry name" value="Ribosomal_S5"/>
    <property type="match status" value="1"/>
</dbReference>
<dbReference type="GO" id="GO:0022627">
    <property type="term" value="C:cytosolic small ribosomal subunit"/>
    <property type="evidence" value="ECO:0007669"/>
    <property type="project" value="TreeGrafter"/>
</dbReference>
<dbReference type="InterPro" id="IPR020568">
    <property type="entry name" value="Ribosomal_Su5_D2-typ_SF"/>
</dbReference>
<feature type="region of interest" description="Disordered" evidence="8">
    <location>
        <begin position="1"/>
        <end position="29"/>
    </location>
</feature>
<keyword evidence="2 6" id="KW-0689">Ribosomal protein</keyword>
<dbReference type="InterPro" id="IPR000851">
    <property type="entry name" value="Ribosomal_uS5"/>
</dbReference>
<reference evidence="10" key="1">
    <citation type="submission" date="2018-11" db="EMBL/GenBank/DDBJ databases">
        <title>Henneguya salminicola genome and transcriptome.</title>
        <authorList>
            <person name="Yahalomi D."/>
            <person name="Atkinson S.D."/>
            <person name="Neuhof M."/>
            <person name="Chang E.S."/>
            <person name="Philippe H."/>
            <person name="Cartwright P."/>
            <person name="Bartholomew J.L."/>
            <person name="Huchon D."/>
        </authorList>
    </citation>
    <scope>NUCLEOTIDE SEQUENCE</scope>
    <source>
        <strain evidence="10">Hz1</strain>
        <tissue evidence="10">Whole</tissue>
    </source>
</reference>
<dbReference type="SUPFAM" id="SSF54768">
    <property type="entry name" value="dsRNA-binding domain-like"/>
    <property type="match status" value="1"/>
</dbReference>
<dbReference type="InterPro" id="IPR014721">
    <property type="entry name" value="Ribsml_uS5_D2-typ_fold_subgr"/>
</dbReference>
<evidence type="ECO:0000256" key="4">
    <source>
        <dbReference type="ARBA" id="ARBA00035255"/>
    </source>
</evidence>
<comment type="similarity">
    <text evidence="1 7">Belongs to the universal ribosomal protein uS5 family.</text>
</comment>
<dbReference type="GO" id="GO:0003723">
    <property type="term" value="F:RNA binding"/>
    <property type="evidence" value="ECO:0007669"/>
    <property type="project" value="InterPro"/>
</dbReference>
<evidence type="ECO:0000256" key="3">
    <source>
        <dbReference type="ARBA" id="ARBA00023274"/>
    </source>
</evidence>
<evidence type="ECO:0000256" key="2">
    <source>
        <dbReference type="ARBA" id="ARBA00022980"/>
    </source>
</evidence>
<dbReference type="InterPro" id="IPR018192">
    <property type="entry name" value="Ribosomal_uS5_N_CS"/>
</dbReference>
<dbReference type="PROSITE" id="PS00585">
    <property type="entry name" value="RIBOSOMAL_S5"/>
    <property type="match status" value="1"/>
</dbReference>
<feature type="compositionally biased region" description="Basic and acidic residues" evidence="8">
    <location>
        <begin position="1"/>
        <end position="10"/>
    </location>
</feature>
<dbReference type="PANTHER" id="PTHR13718">
    <property type="entry name" value="RIBOSOMAL S SUBUNIT"/>
    <property type="match status" value="1"/>
</dbReference>
<dbReference type="GO" id="GO:0006412">
    <property type="term" value="P:translation"/>
    <property type="evidence" value="ECO:0007669"/>
    <property type="project" value="InterPro"/>
</dbReference>
<dbReference type="InterPro" id="IPR013810">
    <property type="entry name" value="Ribosomal_uS5_N"/>
</dbReference>
<dbReference type="OrthoDB" id="10253125at2759"/>
<dbReference type="SUPFAM" id="SSF54211">
    <property type="entry name" value="Ribosomal protein S5 domain 2-like"/>
    <property type="match status" value="1"/>
</dbReference>
<evidence type="ECO:0000256" key="8">
    <source>
        <dbReference type="SAM" id="MobiDB-lite"/>
    </source>
</evidence>
<proteinExistence type="inferred from homology"/>
<evidence type="ECO:0000256" key="7">
    <source>
        <dbReference type="RuleBase" id="RU003823"/>
    </source>
</evidence>
<dbReference type="Pfam" id="PF03719">
    <property type="entry name" value="Ribosomal_S5_C"/>
    <property type="match status" value="1"/>
</dbReference>
<evidence type="ECO:0000256" key="5">
    <source>
        <dbReference type="ARBA" id="ARBA00035407"/>
    </source>
</evidence>
<dbReference type="NCBIfam" id="TIGR01020">
    <property type="entry name" value="uS5_euk_arch"/>
    <property type="match status" value="1"/>
</dbReference>
<dbReference type="EMBL" id="GHBP01003187">
    <property type="protein sequence ID" value="NDJ93313.1"/>
    <property type="molecule type" value="Transcribed_RNA"/>
</dbReference>
<keyword evidence="3 6" id="KW-0687">Ribonucleoprotein</keyword>
<dbReference type="AlphaFoldDB" id="A0A6G3MH62"/>
<dbReference type="Gene3D" id="3.30.230.10">
    <property type="match status" value="1"/>
</dbReference>
<dbReference type="InterPro" id="IPR005711">
    <property type="entry name" value="Ribosomal_uS5_euk/arc"/>
</dbReference>
<evidence type="ECO:0000313" key="10">
    <source>
        <dbReference type="EMBL" id="NDJ93313.1"/>
    </source>
</evidence>
<name>A0A6G3MH62_HENSL</name>